<evidence type="ECO:0000256" key="5">
    <source>
        <dbReference type="SAM" id="SignalP"/>
    </source>
</evidence>
<dbReference type="GO" id="GO:0006508">
    <property type="term" value="P:proteolysis"/>
    <property type="evidence" value="ECO:0007669"/>
    <property type="project" value="InterPro"/>
</dbReference>
<evidence type="ECO:0000313" key="8">
    <source>
        <dbReference type="Proteomes" id="UP000779809"/>
    </source>
</evidence>
<name>A0A932A9L8_9BACT</name>
<feature type="domain" description="Fibronectin type-III" evidence="6">
    <location>
        <begin position="376"/>
        <end position="469"/>
    </location>
</feature>
<evidence type="ECO:0000256" key="2">
    <source>
        <dbReference type="ARBA" id="ARBA00022525"/>
    </source>
</evidence>
<dbReference type="InterPro" id="IPR007484">
    <property type="entry name" value="Peptidase_M28"/>
</dbReference>
<evidence type="ECO:0000256" key="4">
    <source>
        <dbReference type="SAM" id="MobiDB-lite"/>
    </source>
</evidence>
<dbReference type="InterPro" id="IPR003961">
    <property type="entry name" value="FN3_dom"/>
</dbReference>
<dbReference type="PANTHER" id="PTHR12147:SF26">
    <property type="entry name" value="PEPTIDASE M28 DOMAIN-CONTAINING PROTEIN"/>
    <property type="match status" value="1"/>
</dbReference>
<gene>
    <name evidence="7" type="ORF">HYX28_10000</name>
</gene>
<accession>A0A932A9L8</accession>
<keyword evidence="3" id="KW-0378">Hydrolase</keyword>
<dbReference type="GO" id="GO:0005576">
    <property type="term" value="C:extracellular region"/>
    <property type="evidence" value="ECO:0007669"/>
    <property type="project" value="UniProtKB-SubCell"/>
</dbReference>
<dbReference type="Gene3D" id="3.40.630.10">
    <property type="entry name" value="Zn peptidases"/>
    <property type="match status" value="1"/>
</dbReference>
<evidence type="ECO:0000256" key="3">
    <source>
        <dbReference type="ARBA" id="ARBA00023049"/>
    </source>
</evidence>
<dbReference type="AlphaFoldDB" id="A0A932A9L8"/>
<keyword evidence="3" id="KW-0645">Protease</keyword>
<feature type="signal peptide" evidence="5">
    <location>
        <begin position="1"/>
        <end position="19"/>
    </location>
</feature>
<dbReference type="Proteomes" id="UP000779809">
    <property type="component" value="Unassembled WGS sequence"/>
</dbReference>
<sequence>MRIRLAVGLAVGMALPAMMVAQKPAGKNAASGPLDAHIVSALKDVSPARVKASIEKLASFGTRNTLSSNDPEMPKQGRGVVAAREWLKSEYERYGAACGGCLEVQYDQFTQAPGRRVPQPTDLANVYAIQRGTDPEGAKHIYLVTGHHDSMPTSPTDPKSNAPGANDDASGTAVSLECARVLSKHKFPQTIIYLTVAGEEQGLLGSAHFAQMAKEKGWQIDGVLNNDIVGGVKTPGQDASIVRVFSEGVPVAASEEQIRMLRNIGGESDSASRQLARYVRETAKKYMSKGDFGPKLVFRRDRYLRGGDHTSFNEQGFAAVRFTEYREDYTHQHQDVRTENGIEYGDLPKFVDFDYVANVARLNAATLASLASAPAPPVNVTLVTEKLENDTTITWDPSPDGRATGYEVVWRPTTAAEWENVETVGDVHIAVLKRSKDNVFFGVRAVDKQGHRSLPVIPMPKMRQAAAPAAPSAPQEKK</sequence>
<dbReference type="SUPFAM" id="SSF49265">
    <property type="entry name" value="Fibronectin type III"/>
    <property type="match status" value="1"/>
</dbReference>
<dbReference type="SUPFAM" id="SSF53187">
    <property type="entry name" value="Zn-dependent exopeptidases"/>
    <property type="match status" value="1"/>
</dbReference>
<comment type="subcellular location">
    <subcellularLocation>
        <location evidence="1">Secreted</location>
    </subcellularLocation>
</comment>
<dbReference type="PANTHER" id="PTHR12147">
    <property type="entry name" value="METALLOPEPTIDASE M28 FAMILY MEMBER"/>
    <property type="match status" value="1"/>
</dbReference>
<proteinExistence type="predicted"/>
<evidence type="ECO:0000256" key="1">
    <source>
        <dbReference type="ARBA" id="ARBA00004613"/>
    </source>
</evidence>
<dbReference type="CDD" id="cd00063">
    <property type="entry name" value="FN3"/>
    <property type="match status" value="1"/>
</dbReference>
<keyword evidence="5" id="KW-0732">Signal</keyword>
<dbReference type="InterPro" id="IPR013783">
    <property type="entry name" value="Ig-like_fold"/>
</dbReference>
<feature type="chain" id="PRO_5036999700" evidence="5">
    <location>
        <begin position="20"/>
        <end position="478"/>
    </location>
</feature>
<comment type="caution">
    <text evidence="7">The sequence shown here is derived from an EMBL/GenBank/DDBJ whole genome shotgun (WGS) entry which is preliminary data.</text>
</comment>
<keyword evidence="3" id="KW-0482">Metalloprotease</keyword>
<dbReference type="InterPro" id="IPR045175">
    <property type="entry name" value="M28_fam"/>
</dbReference>
<dbReference type="EMBL" id="JACPNR010000012">
    <property type="protein sequence ID" value="MBI2679101.1"/>
    <property type="molecule type" value="Genomic_DNA"/>
</dbReference>
<protein>
    <submittedName>
        <fullName evidence="7">M20/M25/M40 family metallo-hydrolase</fullName>
    </submittedName>
</protein>
<keyword evidence="2" id="KW-0964">Secreted</keyword>
<dbReference type="Pfam" id="PF04389">
    <property type="entry name" value="Peptidase_M28"/>
    <property type="match status" value="1"/>
</dbReference>
<dbReference type="InterPro" id="IPR036116">
    <property type="entry name" value="FN3_sf"/>
</dbReference>
<evidence type="ECO:0000313" key="7">
    <source>
        <dbReference type="EMBL" id="MBI2679101.1"/>
    </source>
</evidence>
<reference evidence="7" key="1">
    <citation type="submission" date="2020-07" db="EMBL/GenBank/DDBJ databases">
        <title>Huge and variable diversity of episymbiotic CPR bacteria and DPANN archaea in groundwater ecosystems.</title>
        <authorList>
            <person name="He C.Y."/>
            <person name="Keren R."/>
            <person name="Whittaker M."/>
            <person name="Farag I.F."/>
            <person name="Doudna J."/>
            <person name="Cate J.H.D."/>
            <person name="Banfield J.F."/>
        </authorList>
    </citation>
    <scope>NUCLEOTIDE SEQUENCE</scope>
    <source>
        <strain evidence="7">NC_groundwater_580_Pr5_B-0.1um_64_19</strain>
    </source>
</reference>
<dbReference type="GO" id="GO:0008235">
    <property type="term" value="F:metalloexopeptidase activity"/>
    <property type="evidence" value="ECO:0007669"/>
    <property type="project" value="InterPro"/>
</dbReference>
<dbReference type="Gene3D" id="2.60.40.10">
    <property type="entry name" value="Immunoglobulins"/>
    <property type="match status" value="1"/>
</dbReference>
<evidence type="ECO:0000259" key="6">
    <source>
        <dbReference type="PROSITE" id="PS50853"/>
    </source>
</evidence>
<dbReference type="PROSITE" id="PS50853">
    <property type="entry name" value="FN3"/>
    <property type="match status" value="1"/>
</dbReference>
<organism evidence="7 8">
    <name type="scientific">Candidatus Korobacter versatilis</name>
    <dbReference type="NCBI Taxonomy" id="658062"/>
    <lineage>
        <taxon>Bacteria</taxon>
        <taxon>Pseudomonadati</taxon>
        <taxon>Acidobacteriota</taxon>
        <taxon>Terriglobia</taxon>
        <taxon>Terriglobales</taxon>
        <taxon>Candidatus Korobacteraceae</taxon>
        <taxon>Candidatus Korobacter</taxon>
    </lineage>
</organism>
<feature type="region of interest" description="Disordered" evidence="4">
    <location>
        <begin position="148"/>
        <end position="170"/>
    </location>
</feature>